<feature type="region of interest" description="Disordered" evidence="1">
    <location>
        <begin position="79"/>
        <end position="122"/>
    </location>
</feature>
<gene>
    <name evidence="2" type="ORF">DFP72DRAFT_1074655</name>
</gene>
<feature type="compositionally biased region" description="Polar residues" evidence="1">
    <location>
        <begin position="109"/>
        <end position="119"/>
    </location>
</feature>
<dbReference type="AlphaFoldDB" id="A0A8H6HJI6"/>
<name>A0A8H6HJI6_9AGAR</name>
<reference evidence="2 3" key="1">
    <citation type="submission" date="2020-07" db="EMBL/GenBank/DDBJ databases">
        <title>Comparative genomics of pyrophilous fungi reveals a link between fire events and developmental genes.</title>
        <authorList>
            <consortium name="DOE Joint Genome Institute"/>
            <person name="Steindorff A.S."/>
            <person name="Carver A."/>
            <person name="Calhoun S."/>
            <person name="Stillman K."/>
            <person name="Liu H."/>
            <person name="Lipzen A."/>
            <person name="Pangilinan J."/>
            <person name="Labutti K."/>
            <person name="Bruns T.D."/>
            <person name="Grigoriev I.V."/>
        </authorList>
    </citation>
    <scope>NUCLEOTIDE SEQUENCE [LARGE SCALE GENOMIC DNA]</scope>
    <source>
        <strain evidence="2 3">CBS 144469</strain>
    </source>
</reference>
<dbReference type="Proteomes" id="UP000521943">
    <property type="component" value="Unassembled WGS sequence"/>
</dbReference>
<evidence type="ECO:0000313" key="3">
    <source>
        <dbReference type="Proteomes" id="UP000521943"/>
    </source>
</evidence>
<organism evidence="2 3">
    <name type="scientific">Ephemerocybe angulata</name>
    <dbReference type="NCBI Taxonomy" id="980116"/>
    <lineage>
        <taxon>Eukaryota</taxon>
        <taxon>Fungi</taxon>
        <taxon>Dikarya</taxon>
        <taxon>Basidiomycota</taxon>
        <taxon>Agaricomycotina</taxon>
        <taxon>Agaricomycetes</taxon>
        <taxon>Agaricomycetidae</taxon>
        <taxon>Agaricales</taxon>
        <taxon>Agaricineae</taxon>
        <taxon>Psathyrellaceae</taxon>
        <taxon>Ephemerocybe</taxon>
    </lineage>
</organism>
<feature type="compositionally biased region" description="Pro residues" evidence="1">
    <location>
        <begin position="84"/>
        <end position="108"/>
    </location>
</feature>
<accession>A0A8H6HJI6</accession>
<protein>
    <submittedName>
        <fullName evidence="2">Uncharacterized protein</fullName>
    </submittedName>
</protein>
<evidence type="ECO:0000313" key="2">
    <source>
        <dbReference type="EMBL" id="KAF6748183.1"/>
    </source>
</evidence>
<proteinExistence type="predicted"/>
<comment type="caution">
    <text evidence="2">The sequence shown here is derived from an EMBL/GenBank/DDBJ whole genome shotgun (WGS) entry which is preliminary data.</text>
</comment>
<evidence type="ECO:0000256" key="1">
    <source>
        <dbReference type="SAM" id="MobiDB-lite"/>
    </source>
</evidence>
<sequence>MKSRWMSISTIQQRLEEASIPIQPKQALASDSPHSSALCRPRILHYLSHRSNYLSNRSQNNQHSKLPVLSYHHSKLLLDSVPTSPTPEVPAPQPPTPALPDSPAPPSPETFTTPVSSPTFMPLKPNIKMGDSTGSTEALIEANKNLAALIEALTKKESTSMASTKDAGTADEKQWIASFFSFLQEEAATWAVPYLQEIEKHYANPASTYPEGGSWFTFVTAFKRASRPSTTLPTPKVSSCTGFSNADLMVQYANGLSKQNKGWLAIGTLAGKPASLSDLIKIATDIDDHMCNAYKEPGCAALGRNPWAMNINACRAVKIGVLHTPSPVHVDSTWTPQRIQWHTSELEAKFLAGPLPKSVHKQSMFPANLPKLESMWTLIVD</sequence>
<dbReference type="OrthoDB" id="3056489at2759"/>
<dbReference type="EMBL" id="JACGCI010000074">
    <property type="protein sequence ID" value="KAF6748183.1"/>
    <property type="molecule type" value="Genomic_DNA"/>
</dbReference>
<keyword evidence="3" id="KW-1185">Reference proteome</keyword>